<accession>A0A5E4TRE0</accession>
<evidence type="ECO:0000313" key="1">
    <source>
        <dbReference type="EMBL" id="VVD88629.1"/>
    </source>
</evidence>
<organism evidence="1 2">
    <name type="scientific">Pandoraea cepalis</name>
    <dbReference type="NCBI Taxonomy" id="2508294"/>
    <lineage>
        <taxon>Bacteria</taxon>
        <taxon>Pseudomonadati</taxon>
        <taxon>Pseudomonadota</taxon>
        <taxon>Betaproteobacteria</taxon>
        <taxon>Burkholderiales</taxon>
        <taxon>Burkholderiaceae</taxon>
        <taxon>Pandoraea</taxon>
    </lineage>
</organism>
<keyword evidence="1" id="KW-0378">Hydrolase</keyword>
<reference evidence="1 2" key="1">
    <citation type="submission" date="2019-08" db="EMBL/GenBank/DDBJ databases">
        <authorList>
            <person name="Peeters C."/>
        </authorList>
    </citation>
    <scope>NUCLEOTIDE SEQUENCE [LARGE SCALE GENOMIC DNA]</scope>
    <source>
        <strain evidence="1 2">LMG 31106</strain>
    </source>
</reference>
<protein>
    <submittedName>
        <fullName evidence="1">Protein ArsC</fullName>
        <ecNumber evidence="1">3.1.3.48</ecNumber>
    </submittedName>
</protein>
<dbReference type="GO" id="GO:0004725">
    <property type="term" value="F:protein tyrosine phosphatase activity"/>
    <property type="evidence" value="ECO:0007669"/>
    <property type="project" value="UniProtKB-EC"/>
</dbReference>
<name>A0A5E4TRE0_9BURK</name>
<gene>
    <name evidence="1" type="primary">arsC_1</name>
    <name evidence="1" type="ORF">PCE31106_01493</name>
</gene>
<dbReference type="EMBL" id="CABPSL010000004">
    <property type="protein sequence ID" value="VVD88629.1"/>
    <property type="molecule type" value="Genomic_DNA"/>
</dbReference>
<proteinExistence type="predicted"/>
<dbReference type="AlphaFoldDB" id="A0A5E4TRE0"/>
<dbReference type="Proteomes" id="UP000384354">
    <property type="component" value="Unassembled WGS sequence"/>
</dbReference>
<evidence type="ECO:0000313" key="2">
    <source>
        <dbReference type="Proteomes" id="UP000384354"/>
    </source>
</evidence>
<sequence>MAHWGVADPSTIQGTDDEKRRAFLQAYVQMRKRIELFTSLPLEKLDCLAVQHEMQKIGTSLREKGE</sequence>
<dbReference type="EC" id="3.1.3.48" evidence="1"/>